<dbReference type="AlphaFoldDB" id="A0A2H3JTY3"/>
<dbReference type="EMBL" id="KB468168">
    <property type="protein sequence ID" value="PCH45025.1"/>
    <property type="molecule type" value="Genomic_DNA"/>
</dbReference>
<organism evidence="1 2">
    <name type="scientific">Wolfiporia cocos (strain MD-104)</name>
    <name type="common">Brown rot fungus</name>
    <dbReference type="NCBI Taxonomy" id="742152"/>
    <lineage>
        <taxon>Eukaryota</taxon>
        <taxon>Fungi</taxon>
        <taxon>Dikarya</taxon>
        <taxon>Basidiomycota</taxon>
        <taxon>Agaricomycotina</taxon>
        <taxon>Agaricomycetes</taxon>
        <taxon>Polyporales</taxon>
        <taxon>Phaeolaceae</taxon>
        <taxon>Wolfiporia</taxon>
    </lineage>
</organism>
<name>A0A2H3JTY3_WOLCO</name>
<evidence type="ECO:0000313" key="2">
    <source>
        <dbReference type="Proteomes" id="UP000218811"/>
    </source>
</evidence>
<keyword evidence="2" id="KW-1185">Reference proteome</keyword>
<protein>
    <submittedName>
        <fullName evidence="1">Uncharacterized protein</fullName>
    </submittedName>
</protein>
<evidence type="ECO:0000313" key="1">
    <source>
        <dbReference type="EMBL" id="PCH45025.1"/>
    </source>
</evidence>
<gene>
    <name evidence="1" type="ORF">WOLCODRAFT_19315</name>
</gene>
<accession>A0A2H3JTY3</accession>
<sequence>MCSGHVLPLDISKGLVVDQMSDTAMSIVDGDILWSYFITNHANVTALETLSGLVPGFVENGVSQWQQAATTLLVQCCYTYNVWHSSGLGIVYYGKSLYPHNLLYSTVQVLCMITFNALPKDNMTWIIWHFMGSRIYVNSYLAMYDDLKIVCVLVD</sequence>
<reference evidence="1 2" key="1">
    <citation type="journal article" date="2012" name="Science">
        <title>The Paleozoic origin of enzymatic lignin decomposition reconstructed from 31 fungal genomes.</title>
        <authorList>
            <person name="Floudas D."/>
            <person name="Binder M."/>
            <person name="Riley R."/>
            <person name="Barry K."/>
            <person name="Blanchette R.A."/>
            <person name="Henrissat B."/>
            <person name="Martinez A.T."/>
            <person name="Otillar R."/>
            <person name="Spatafora J.W."/>
            <person name="Yadav J.S."/>
            <person name="Aerts A."/>
            <person name="Benoit I."/>
            <person name="Boyd A."/>
            <person name="Carlson A."/>
            <person name="Copeland A."/>
            <person name="Coutinho P.M."/>
            <person name="de Vries R.P."/>
            <person name="Ferreira P."/>
            <person name="Findley K."/>
            <person name="Foster B."/>
            <person name="Gaskell J."/>
            <person name="Glotzer D."/>
            <person name="Gorecki P."/>
            <person name="Heitman J."/>
            <person name="Hesse C."/>
            <person name="Hori C."/>
            <person name="Igarashi K."/>
            <person name="Jurgens J.A."/>
            <person name="Kallen N."/>
            <person name="Kersten P."/>
            <person name="Kohler A."/>
            <person name="Kuees U."/>
            <person name="Kumar T.K.A."/>
            <person name="Kuo A."/>
            <person name="LaButti K."/>
            <person name="Larrondo L.F."/>
            <person name="Lindquist E."/>
            <person name="Ling A."/>
            <person name="Lombard V."/>
            <person name="Lucas S."/>
            <person name="Lundell T."/>
            <person name="Martin R."/>
            <person name="McLaughlin D.J."/>
            <person name="Morgenstern I."/>
            <person name="Morin E."/>
            <person name="Murat C."/>
            <person name="Nagy L.G."/>
            <person name="Nolan M."/>
            <person name="Ohm R.A."/>
            <person name="Patyshakuliyeva A."/>
            <person name="Rokas A."/>
            <person name="Ruiz-Duenas F.J."/>
            <person name="Sabat G."/>
            <person name="Salamov A."/>
            <person name="Samejima M."/>
            <person name="Schmutz J."/>
            <person name="Slot J.C."/>
            <person name="St John F."/>
            <person name="Stenlid J."/>
            <person name="Sun H."/>
            <person name="Sun S."/>
            <person name="Syed K."/>
            <person name="Tsang A."/>
            <person name="Wiebenga A."/>
            <person name="Young D."/>
            <person name="Pisabarro A."/>
            <person name="Eastwood D.C."/>
            <person name="Martin F."/>
            <person name="Cullen D."/>
            <person name="Grigoriev I.V."/>
            <person name="Hibbett D.S."/>
        </authorList>
    </citation>
    <scope>NUCLEOTIDE SEQUENCE [LARGE SCALE GENOMIC DNA]</scope>
    <source>
        <strain evidence="1 2">MD-104</strain>
    </source>
</reference>
<proteinExistence type="predicted"/>
<dbReference type="Proteomes" id="UP000218811">
    <property type="component" value="Unassembled WGS sequence"/>
</dbReference>